<keyword evidence="2" id="KW-1185">Reference proteome</keyword>
<evidence type="ECO:0000313" key="1">
    <source>
        <dbReference type="EMBL" id="KAF9647172.1"/>
    </source>
</evidence>
<protein>
    <submittedName>
        <fullName evidence="1">Uncharacterized protein</fullName>
    </submittedName>
</protein>
<dbReference type="EMBL" id="MU118040">
    <property type="protein sequence ID" value="KAF9647172.1"/>
    <property type="molecule type" value="Genomic_DNA"/>
</dbReference>
<proteinExistence type="predicted"/>
<reference evidence="1" key="1">
    <citation type="submission" date="2019-10" db="EMBL/GenBank/DDBJ databases">
        <authorList>
            <consortium name="DOE Joint Genome Institute"/>
            <person name="Kuo A."/>
            <person name="Miyauchi S."/>
            <person name="Kiss E."/>
            <person name="Drula E."/>
            <person name="Kohler A."/>
            <person name="Sanchez-Garcia M."/>
            <person name="Andreopoulos B."/>
            <person name="Barry K.W."/>
            <person name="Bonito G."/>
            <person name="Buee M."/>
            <person name="Carver A."/>
            <person name="Chen C."/>
            <person name="Cichocki N."/>
            <person name="Clum A."/>
            <person name="Culley D."/>
            <person name="Crous P.W."/>
            <person name="Fauchery L."/>
            <person name="Girlanda M."/>
            <person name="Hayes R."/>
            <person name="Keri Z."/>
            <person name="Labutti K."/>
            <person name="Lipzen A."/>
            <person name="Lombard V."/>
            <person name="Magnuson J."/>
            <person name="Maillard F."/>
            <person name="Morin E."/>
            <person name="Murat C."/>
            <person name="Nolan M."/>
            <person name="Ohm R."/>
            <person name="Pangilinan J."/>
            <person name="Pereira M."/>
            <person name="Perotto S."/>
            <person name="Peter M."/>
            <person name="Riley R."/>
            <person name="Sitrit Y."/>
            <person name="Stielow B."/>
            <person name="Szollosi G."/>
            <person name="Zifcakova L."/>
            <person name="Stursova M."/>
            <person name="Spatafora J.W."/>
            <person name="Tedersoo L."/>
            <person name="Vaario L.-M."/>
            <person name="Yamada A."/>
            <person name="Yan M."/>
            <person name="Wang P."/>
            <person name="Xu J."/>
            <person name="Bruns T."/>
            <person name="Baldrian P."/>
            <person name="Vilgalys R."/>
            <person name="Henrissat B."/>
            <person name="Grigoriev I.V."/>
            <person name="Hibbett D."/>
            <person name="Nagy L.G."/>
            <person name="Martin F.M."/>
        </authorList>
    </citation>
    <scope>NUCLEOTIDE SEQUENCE</scope>
    <source>
        <strain evidence="1">P2</strain>
    </source>
</reference>
<evidence type="ECO:0000313" key="2">
    <source>
        <dbReference type="Proteomes" id="UP000886501"/>
    </source>
</evidence>
<organism evidence="1 2">
    <name type="scientific">Thelephora ganbajun</name>
    <name type="common">Ganba fungus</name>
    <dbReference type="NCBI Taxonomy" id="370292"/>
    <lineage>
        <taxon>Eukaryota</taxon>
        <taxon>Fungi</taxon>
        <taxon>Dikarya</taxon>
        <taxon>Basidiomycota</taxon>
        <taxon>Agaricomycotina</taxon>
        <taxon>Agaricomycetes</taxon>
        <taxon>Thelephorales</taxon>
        <taxon>Thelephoraceae</taxon>
        <taxon>Thelephora</taxon>
    </lineage>
</organism>
<accession>A0ACB6ZC73</accession>
<reference evidence="1" key="2">
    <citation type="journal article" date="2020" name="Nat. Commun.">
        <title>Large-scale genome sequencing of mycorrhizal fungi provides insights into the early evolution of symbiotic traits.</title>
        <authorList>
            <person name="Miyauchi S."/>
            <person name="Kiss E."/>
            <person name="Kuo A."/>
            <person name="Drula E."/>
            <person name="Kohler A."/>
            <person name="Sanchez-Garcia M."/>
            <person name="Morin E."/>
            <person name="Andreopoulos B."/>
            <person name="Barry K.W."/>
            <person name="Bonito G."/>
            <person name="Buee M."/>
            <person name="Carver A."/>
            <person name="Chen C."/>
            <person name="Cichocki N."/>
            <person name="Clum A."/>
            <person name="Culley D."/>
            <person name="Crous P.W."/>
            <person name="Fauchery L."/>
            <person name="Girlanda M."/>
            <person name="Hayes R.D."/>
            <person name="Keri Z."/>
            <person name="LaButti K."/>
            <person name="Lipzen A."/>
            <person name="Lombard V."/>
            <person name="Magnuson J."/>
            <person name="Maillard F."/>
            <person name="Murat C."/>
            <person name="Nolan M."/>
            <person name="Ohm R.A."/>
            <person name="Pangilinan J."/>
            <person name="Pereira M.F."/>
            <person name="Perotto S."/>
            <person name="Peter M."/>
            <person name="Pfister S."/>
            <person name="Riley R."/>
            <person name="Sitrit Y."/>
            <person name="Stielow J.B."/>
            <person name="Szollosi G."/>
            <person name="Zifcakova L."/>
            <person name="Stursova M."/>
            <person name="Spatafora J.W."/>
            <person name="Tedersoo L."/>
            <person name="Vaario L.M."/>
            <person name="Yamada A."/>
            <person name="Yan M."/>
            <person name="Wang P."/>
            <person name="Xu J."/>
            <person name="Bruns T."/>
            <person name="Baldrian P."/>
            <person name="Vilgalys R."/>
            <person name="Dunand C."/>
            <person name="Henrissat B."/>
            <person name="Grigoriev I.V."/>
            <person name="Hibbett D."/>
            <person name="Nagy L.G."/>
            <person name="Martin F.M."/>
        </authorList>
    </citation>
    <scope>NUCLEOTIDE SEQUENCE</scope>
    <source>
        <strain evidence="1">P2</strain>
    </source>
</reference>
<name>A0ACB6ZC73_THEGA</name>
<sequence>MAHAYNPDFSGFKVEDLAGEEINGEGNLFMLAPVAHKLYDRLELWFELQDSYGRSHKVKVADRYGNMLGDLGIVWLDPGVDRRWLEIHRSLCLISQDLSV</sequence>
<comment type="caution">
    <text evidence="1">The sequence shown here is derived from an EMBL/GenBank/DDBJ whole genome shotgun (WGS) entry which is preliminary data.</text>
</comment>
<gene>
    <name evidence="1" type="ORF">BDM02DRAFT_3188246</name>
</gene>
<dbReference type="Proteomes" id="UP000886501">
    <property type="component" value="Unassembled WGS sequence"/>
</dbReference>